<evidence type="ECO:0000259" key="2">
    <source>
        <dbReference type="Pfam" id="PF00535"/>
    </source>
</evidence>
<dbReference type="EMBL" id="PQWO01000015">
    <property type="protein sequence ID" value="PZD71627.1"/>
    <property type="molecule type" value="Genomic_DNA"/>
</dbReference>
<dbReference type="Pfam" id="PF00535">
    <property type="entry name" value="Glycos_transf_2"/>
    <property type="match status" value="1"/>
</dbReference>
<evidence type="ECO:0000313" key="4">
    <source>
        <dbReference type="Proteomes" id="UP000248857"/>
    </source>
</evidence>
<dbReference type="InterPro" id="IPR029044">
    <property type="entry name" value="Nucleotide-diphossugar_trans"/>
</dbReference>
<accession>A0A2W1JS89</accession>
<dbReference type="CDD" id="cd06423">
    <property type="entry name" value="CESA_like"/>
    <property type="match status" value="1"/>
</dbReference>
<organism evidence="3 4">
    <name type="scientific">Acaryochloris thomasi RCC1774</name>
    <dbReference type="NCBI Taxonomy" id="1764569"/>
    <lineage>
        <taxon>Bacteria</taxon>
        <taxon>Bacillati</taxon>
        <taxon>Cyanobacteriota</taxon>
        <taxon>Cyanophyceae</taxon>
        <taxon>Acaryochloridales</taxon>
        <taxon>Acaryochloridaceae</taxon>
        <taxon>Acaryochloris</taxon>
        <taxon>Acaryochloris thomasi</taxon>
    </lineage>
</organism>
<feature type="transmembrane region" description="Helical" evidence="1">
    <location>
        <begin position="310"/>
        <end position="335"/>
    </location>
</feature>
<keyword evidence="1" id="KW-0472">Membrane</keyword>
<sequence>MVWLSLLSLLIWLLLIAAWGQFWRSNQRLPEASSSLDEWPDVCAIVPARNEADVLPQSLKSLLTQDYPGKFTVILVDDQSDDGTGAVAQRVAVELGQESALQVMTTSPLPLGWAGKLWAMNQGVAALGQQRDSPYILFTDADICHHPSNVRSLVAKAEQEQRDLVSLMVLLRCDSAWEKLLIPAFVFFFQKLYPFPWVNNPNRKMAAAAGGCILLRSQALKKAGGLVTIKDALIDDCSLAAAVKSSGPSGNIWLGLTTSTVSLRPYTSLDSIWTMVARTAFTQLNYSPLLLIGSIVGMSLVYLAPPLSLLYGCIAGVQSIAIVGGVTWLLMAIAYWPTIRLYRLSPLWTFALPLIAVFYNLMTLDSARRHWQGKGGAWKGRVYPAR</sequence>
<evidence type="ECO:0000313" key="3">
    <source>
        <dbReference type="EMBL" id="PZD71627.1"/>
    </source>
</evidence>
<dbReference type="InterPro" id="IPR001173">
    <property type="entry name" value="Glyco_trans_2-like"/>
</dbReference>
<keyword evidence="1" id="KW-0812">Transmembrane</keyword>
<dbReference type="Proteomes" id="UP000248857">
    <property type="component" value="Unassembled WGS sequence"/>
</dbReference>
<dbReference type="PANTHER" id="PTHR43646:SF3">
    <property type="entry name" value="SLR1566 PROTEIN"/>
    <property type="match status" value="1"/>
</dbReference>
<feature type="transmembrane region" description="Helical" evidence="1">
    <location>
        <begin position="284"/>
        <end position="303"/>
    </location>
</feature>
<name>A0A2W1JS89_9CYAN</name>
<gene>
    <name evidence="3" type="ORF">C1752_05048</name>
</gene>
<dbReference type="SUPFAM" id="SSF53448">
    <property type="entry name" value="Nucleotide-diphospho-sugar transferases"/>
    <property type="match status" value="1"/>
</dbReference>
<dbReference type="RefSeq" id="WP_110987855.1">
    <property type="nucleotide sequence ID" value="NZ_CAWNWM010000015.1"/>
</dbReference>
<keyword evidence="4" id="KW-1185">Reference proteome</keyword>
<comment type="caution">
    <text evidence="3">The sequence shown here is derived from an EMBL/GenBank/DDBJ whole genome shotgun (WGS) entry which is preliminary data.</text>
</comment>
<dbReference type="InterPro" id="IPR017832">
    <property type="entry name" value="Glyco_trans_2_hopen-assoc_HpnB"/>
</dbReference>
<reference evidence="3 4" key="1">
    <citation type="journal article" date="2018" name="Sci. Rep.">
        <title>A novel species of the marine cyanobacterium Acaryochloris with a unique pigment content and lifestyle.</title>
        <authorList>
            <person name="Partensky F."/>
            <person name="Six C."/>
            <person name="Ratin M."/>
            <person name="Garczarek L."/>
            <person name="Vaulot D."/>
            <person name="Probert I."/>
            <person name="Calteau A."/>
            <person name="Gourvil P."/>
            <person name="Marie D."/>
            <person name="Grebert T."/>
            <person name="Bouchier C."/>
            <person name="Le Panse S."/>
            <person name="Gachenot M."/>
            <person name="Rodriguez F."/>
            <person name="Garrido J.L."/>
        </authorList>
    </citation>
    <scope>NUCLEOTIDE SEQUENCE [LARGE SCALE GENOMIC DNA]</scope>
    <source>
        <strain evidence="3 4">RCC1774</strain>
    </source>
</reference>
<dbReference type="NCBIfam" id="TIGR03469">
    <property type="entry name" value="HpnB"/>
    <property type="match status" value="1"/>
</dbReference>
<evidence type="ECO:0000256" key="1">
    <source>
        <dbReference type="SAM" id="Phobius"/>
    </source>
</evidence>
<feature type="domain" description="Glycosyltransferase 2-like" evidence="2">
    <location>
        <begin position="44"/>
        <end position="222"/>
    </location>
</feature>
<keyword evidence="1" id="KW-1133">Transmembrane helix</keyword>
<dbReference type="Gene3D" id="3.90.550.10">
    <property type="entry name" value="Spore Coat Polysaccharide Biosynthesis Protein SpsA, Chain A"/>
    <property type="match status" value="1"/>
</dbReference>
<feature type="transmembrane region" description="Helical" evidence="1">
    <location>
        <begin position="347"/>
        <end position="364"/>
    </location>
</feature>
<protein>
    <recommendedName>
        <fullName evidence="2">Glycosyltransferase 2-like domain-containing protein</fullName>
    </recommendedName>
</protein>
<proteinExistence type="predicted"/>
<dbReference type="PANTHER" id="PTHR43646">
    <property type="entry name" value="GLYCOSYLTRANSFERASE"/>
    <property type="match status" value="1"/>
</dbReference>
<dbReference type="AlphaFoldDB" id="A0A2W1JS89"/>
<dbReference type="OrthoDB" id="9806525at2"/>